<feature type="non-terminal residue" evidence="6">
    <location>
        <position position="164"/>
    </location>
</feature>
<gene>
    <name evidence="6" type="ORF">BJ322DRAFT_980647</name>
</gene>
<evidence type="ECO:0000256" key="1">
    <source>
        <dbReference type="ARBA" id="ARBA00022723"/>
    </source>
</evidence>
<dbReference type="InterPro" id="IPR001841">
    <property type="entry name" value="Znf_RING"/>
</dbReference>
<dbReference type="OrthoDB" id="6270329at2759"/>
<reference evidence="6" key="2">
    <citation type="submission" date="2020-11" db="EMBL/GenBank/DDBJ databases">
        <authorList>
            <consortium name="DOE Joint Genome Institute"/>
            <person name="Kuo A."/>
            <person name="Miyauchi S."/>
            <person name="Kiss E."/>
            <person name="Drula E."/>
            <person name="Kohler A."/>
            <person name="Sanchez-Garcia M."/>
            <person name="Andreopoulos B."/>
            <person name="Barry K.W."/>
            <person name="Bonito G."/>
            <person name="Buee M."/>
            <person name="Carver A."/>
            <person name="Chen C."/>
            <person name="Cichocki N."/>
            <person name="Clum A."/>
            <person name="Culley D."/>
            <person name="Crous P.W."/>
            <person name="Fauchery L."/>
            <person name="Girlanda M."/>
            <person name="Hayes R."/>
            <person name="Keri Z."/>
            <person name="Labutti K."/>
            <person name="Lipzen A."/>
            <person name="Lombard V."/>
            <person name="Magnuson J."/>
            <person name="Maillard F."/>
            <person name="Morin E."/>
            <person name="Murat C."/>
            <person name="Nolan M."/>
            <person name="Ohm R."/>
            <person name="Pangilinan J."/>
            <person name="Pereira M."/>
            <person name="Perotto S."/>
            <person name="Peter M."/>
            <person name="Riley R."/>
            <person name="Sitrit Y."/>
            <person name="Stielow B."/>
            <person name="Szollosi G."/>
            <person name="Zifcakova L."/>
            <person name="Stursova M."/>
            <person name="Spatafora J.W."/>
            <person name="Tedersoo L."/>
            <person name="Vaario L.-M."/>
            <person name="Yamada A."/>
            <person name="Yan M."/>
            <person name="Wang P."/>
            <person name="Xu J."/>
            <person name="Bruns T."/>
            <person name="Baldrian P."/>
            <person name="Vilgalys R."/>
            <person name="Henrissat B."/>
            <person name="Grigoriev I.V."/>
            <person name="Hibbett D."/>
            <person name="Nagy L.G."/>
            <person name="Martin F.M."/>
        </authorList>
    </citation>
    <scope>NUCLEOTIDE SEQUENCE</scope>
    <source>
        <strain evidence="6">UH-Tt-Lm1</strain>
    </source>
</reference>
<comment type="caution">
    <text evidence="6">The sequence shown here is derived from an EMBL/GenBank/DDBJ whole genome shotgun (WGS) entry which is preliminary data.</text>
</comment>
<dbReference type="SMART" id="SM00184">
    <property type="entry name" value="RING"/>
    <property type="match status" value="1"/>
</dbReference>
<evidence type="ECO:0000313" key="6">
    <source>
        <dbReference type="EMBL" id="KAF9785073.1"/>
    </source>
</evidence>
<dbReference type="AlphaFoldDB" id="A0A9P6HFE6"/>
<keyword evidence="2 4" id="KW-0863">Zinc-finger</keyword>
<reference evidence="6" key="1">
    <citation type="journal article" date="2020" name="Nat. Commun.">
        <title>Large-scale genome sequencing of mycorrhizal fungi provides insights into the early evolution of symbiotic traits.</title>
        <authorList>
            <person name="Miyauchi S."/>
            <person name="Kiss E."/>
            <person name="Kuo A."/>
            <person name="Drula E."/>
            <person name="Kohler A."/>
            <person name="Sanchez-Garcia M."/>
            <person name="Morin E."/>
            <person name="Andreopoulos B."/>
            <person name="Barry K.W."/>
            <person name="Bonito G."/>
            <person name="Buee M."/>
            <person name="Carver A."/>
            <person name="Chen C."/>
            <person name="Cichocki N."/>
            <person name="Clum A."/>
            <person name="Culley D."/>
            <person name="Crous P.W."/>
            <person name="Fauchery L."/>
            <person name="Girlanda M."/>
            <person name="Hayes R.D."/>
            <person name="Keri Z."/>
            <person name="LaButti K."/>
            <person name="Lipzen A."/>
            <person name="Lombard V."/>
            <person name="Magnuson J."/>
            <person name="Maillard F."/>
            <person name="Murat C."/>
            <person name="Nolan M."/>
            <person name="Ohm R.A."/>
            <person name="Pangilinan J."/>
            <person name="Pereira M.F."/>
            <person name="Perotto S."/>
            <person name="Peter M."/>
            <person name="Pfister S."/>
            <person name="Riley R."/>
            <person name="Sitrit Y."/>
            <person name="Stielow J.B."/>
            <person name="Szollosi G."/>
            <person name="Zifcakova L."/>
            <person name="Stursova M."/>
            <person name="Spatafora J.W."/>
            <person name="Tedersoo L."/>
            <person name="Vaario L.M."/>
            <person name="Yamada A."/>
            <person name="Yan M."/>
            <person name="Wang P."/>
            <person name="Xu J."/>
            <person name="Bruns T."/>
            <person name="Baldrian P."/>
            <person name="Vilgalys R."/>
            <person name="Dunand C."/>
            <person name="Henrissat B."/>
            <person name="Grigoriev I.V."/>
            <person name="Hibbett D."/>
            <person name="Nagy L.G."/>
            <person name="Martin F.M."/>
        </authorList>
    </citation>
    <scope>NUCLEOTIDE SEQUENCE</scope>
    <source>
        <strain evidence="6">UH-Tt-Lm1</strain>
    </source>
</reference>
<accession>A0A9P6HFE6</accession>
<organism evidence="6 7">
    <name type="scientific">Thelephora terrestris</name>
    <dbReference type="NCBI Taxonomy" id="56493"/>
    <lineage>
        <taxon>Eukaryota</taxon>
        <taxon>Fungi</taxon>
        <taxon>Dikarya</taxon>
        <taxon>Basidiomycota</taxon>
        <taxon>Agaricomycotina</taxon>
        <taxon>Agaricomycetes</taxon>
        <taxon>Thelephorales</taxon>
        <taxon>Thelephoraceae</taxon>
        <taxon>Thelephora</taxon>
    </lineage>
</organism>
<dbReference type="PANTHER" id="PTHR23041:SF78">
    <property type="entry name" value="E3 UBIQUITIN-PROTEIN LIGASE RNF4"/>
    <property type="match status" value="1"/>
</dbReference>
<dbReference type="PANTHER" id="PTHR23041">
    <property type="entry name" value="RING FINGER DOMAIN-CONTAINING"/>
    <property type="match status" value="1"/>
</dbReference>
<sequence>MSELTCGICLDDLKSPVSTPCGHLHCKKCMYEHVKSSTDAIRSTCPTCRSPFYTVTLDPTFVPAKYQPFIIPTIRKIYLNTDPGGTSAASRQLQEQLTAVKKENEDLVSKLKGRDRDVKLLMAKCESTMAAATAHARGERDTRLENKRLRQEMGQLAEQYRALQ</sequence>
<dbReference type="InterPro" id="IPR018957">
    <property type="entry name" value="Znf_C3HC4_RING-type"/>
</dbReference>
<name>A0A9P6HFE6_9AGAM</name>
<dbReference type="GO" id="GO:0008270">
    <property type="term" value="F:zinc ion binding"/>
    <property type="evidence" value="ECO:0007669"/>
    <property type="project" value="UniProtKB-KW"/>
</dbReference>
<dbReference type="InterPro" id="IPR047134">
    <property type="entry name" value="RNF4"/>
</dbReference>
<evidence type="ECO:0000256" key="2">
    <source>
        <dbReference type="ARBA" id="ARBA00022771"/>
    </source>
</evidence>
<protein>
    <recommendedName>
        <fullName evidence="5">RING-type domain-containing protein</fullName>
    </recommendedName>
</protein>
<dbReference type="InterPro" id="IPR013083">
    <property type="entry name" value="Znf_RING/FYVE/PHD"/>
</dbReference>
<evidence type="ECO:0000256" key="4">
    <source>
        <dbReference type="PROSITE-ProRule" id="PRU00175"/>
    </source>
</evidence>
<evidence type="ECO:0000313" key="7">
    <source>
        <dbReference type="Proteomes" id="UP000736335"/>
    </source>
</evidence>
<keyword evidence="7" id="KW-1185">Reference proteome</keyword>
<dbReference type="EMBL" id="WIUZ02000007">
    <property type="protein sequence ID" value="KAF9785073.1"/>
    <property type="molecule type" value="Genomic_DNA"/>
</dbReference>
<dbReference type="Gene3D" id="3.30.40.10">
    <property type="entry name" value="Zinc/RING finger domain, C3HC4 (zinc finger)"/>
    <property type="match status" value="1"/>
</dbReference>
<dbReference type="Pfam" id="PF00097">
    <property type="entry name" value="zf-C3HC4"/>
    <property type="match status" value="1"/>
</dbReference>
<feature type="domain" description="RING-type" evidence="5">
    <location>
        <begin position="6"/>
        <end position="49"/>
    </location>
</feature>
<evidence type="ECO:0000256" key="3">
    <source>
        <dbReference type="ARBA" id="ARBA00022833"/>
    </source>
</evidence>
<dbReference type="SUPFAM" id="SSF57850">
    <property type="entry name" value="RING/U-box"/>
    <property type="match status" value="1"/>
</dbReference>
<keyword evidence="3" id="KW-0862">Zinc</keyword>
<dbReference type="Proteomes" id="UP000736335">
    <property type="component" value="Unassembled WGS sequence"/>
</dbReference>
<keyword evidence="1" id="KW-0479">Metal-binding</keyword>
<evidence type="ECO:0000259" key="5">
    <source>
        <dbReference type="PROSITE" id="PS50089"/>
    </source>
</evidence>
<proteinExistence type="predicted"/>
<dbReference type="PROSITE" id="PS50089">
    <property type="entry name" value="ZF_RING_2"/>
    <property type="match status" value="1"/>
</dbReference>